<organism evidence="1 2">
    <name type="scientific">Pseudomonas matsuisoli</name>
    <dbReference type="NCBI Taxonomy" id="1515666"/>
    <lineage>
        <taxon>Bacteria</taxon>
        <taxon>Pseudomonadati</taxon>
        <taxon>Pseudomonadota</taxon>
        <taxon>Gammaproteobacteria</taxon>
        <taxon>Pseudomonadales</taxon>
        <taxon>Pseudomonadaceae</taxon>
        <taxon>Pseudomonas</taxon>
    </lineage>
</organism>
<accession>A0A917V0Y2</accession>
<reference evidence="1" key="1">
    <citation type="journal article" date="2014" name="Int. J. Syst. Evol. Microbiol.">
        <title>Complete genome sequence of Corynebacterium casei LMG S-19264T (=DSM 44701T), isolated from a smear-ripened cheese.</title>
        <authorList>
            <consortium name="US DOE Joint Genome Institute (JGI-PGF)"/>
            <person name="Walter F."/>
            <person name="Albersmeier A."/>
            <person name="Kalinowski J."/>
            <person name="Ruckert C."/>
        </authorList>
    </citation>
    <scope>NUCLEOTIDE SEQUENCE</scope>
    <source>
        <strain evidence="1">JCM 30078</strain>
    </source>
</reference>
<evidence type="ECO:0000313" key="1">
    <source>
        <dbReference type="EMBL" id="GGK05960.1"/>
    </source>
</evidence>
<dbReference type="AlphaFoldDB" id="A0A917V0Y2"/>
<keyword evidence="2" id="KW-1185">Reference proteome</keyword>
<evidence type="ECO:0000313" key="2">
    <source>
        <dbReference type="Proteomes" id="UP000635983"/>
    </source>
</evidence>
<gene>
    <name evidence="1" type="ORF">GCM10009304_35030</name>
</gene>
<reference evidence="1" key="2">
    <citation type="submission" date="2020-09" db="EMBL/GenBank/DDBJ databases">
        <authorList>
            <person name="Sun Q."/>
            <person name="Ohkuma M."/>
        </authorList>
    </citation>
    <scope>NUCLEOTIDE SEQUENCE</scope>
    <source>
        <strain evidence="1">JCM 30078</strain>
    </source>
</reference>
<comment type="caution">
    <text evidence="1">The sequence shown here is derived from an EMBL/GenBank/DDBJ whole genome shotgun (WGS) entry which is preliminary data.</text>
</comment>
<name>A0A917V0Y2_9PSED</name>
<protein>
    <submittedName>
        <fullName evidence="1">Uncharacterized protein</fullName>
    </submittedName>
</protein>
<dbReference type="EMBL" id="BMPO01000009">
    <property type="protein sequence ID" value="GGK05960.1"/>
    <property type="molecule type" value="Genomic_DNA"/>
</dbReference>
<proteinExistence type="predicted"/>
<dbReference type="Proteomes" id="UP000635983">
    <property type="component" value="Unassembled WGS sequence"/>
</dbReference>
<sequence length="131" mass="14029">MHHIFMMLLLTTVLAGCAQPPAEKPLVKGAYLVIDGSEAWAVLVEGSQRREEHGTVIGRALSDDVQNASAAYLIKTSNCGELQWVSPRSASGALSAEARLFLPVGSTDLEKPECIISDAKNIAWTALDYSS</sequence>